<protein>
    <submittedName>
        <fullName evidence="1">Uncharacterized protein</fullName>
    </submittedName>
</protein>
<dbReference type="AlphaFoldDB" id="A0AAV1Y4A3"/>
<name>A0AAV1Y4A3_LUPLU</name>
<dbReference type="Proteomes" id="UP001497480">
    <property type="component" value="Unassembled WGS sequence"/>
</dbReference>
<reference evidence="1 2" key="1">
    <citation type="submission" date="2024-03" db="EMBL/GenBank/DDBJ databases">
        <authorList>
            <person name="Martinez-Hernandez J."/>
        </authorList>
    </citation>
    <scope>NUCLEOTIDE SEQUENCE [LARGE SCALE GENOMIC DNA]</scope>
</reference>
<sequence length="91" mass="10075">MGHVFDQSLIGTHQLLALALCRIEIESTFFHLLKCLDICAATDIFLVEEEAHEEVEEKAQKDETEIQVGLQQSDHHGLSVRGLVLGVGFSS</sequence>
<organism evidence="1 2">
    <name type="scientific">Lupinus luteus</name>
    <name type="common">European yellow lupine</name>
    <dbReference type="NCBI Taxonomy" id="3873"/>
    <lineage>
        <taxon>Eukaryota</taxon>
        <taxon>Viridiplantae</taxon>
        <taxon>Streptophyta</taxon>
        <taxon>Embryophyta</taxon>
        <taxon>Tracheophyta</taxon>
        <taxon>Spermatophyta</taxon>
        <taxon>Magnoliopsida</taxon>
        <taxon>eudicotyledons</taxon>
        <taxon>Gunneridae</taxon>
        <taxon>Pentapetalae</taxon>
        <taxon>rosids</taxon>
        <taxon>fabids</taxon>
        <taxon>Fabales</taxon>
        <taxon>Fabaceae</taxon>
        <taxon>Papilionoideae</taxon>
        <taxon>50 kb inversion clade</taxon>
        <taxon>genistoids sensu lato</taxon>
        <taxon>core genistoids</taxon>
        <taxon>Genisteae</taxon>
        <taxon>Lupinus</taxon>
    </lineage>
</organism>
<gene>
    <name evidence="1" type="ORF">LLUT_LOCUS29894</name>
</gene>
<evidence type="ECO:0000313" key="2">
    <source>
        <dbReference type="Proteomes" id="UP001497480"/>
    </source>
</evidence>
<accession>A0AAV1Y4A3</accession>
<keyword evidence="2" id="KW-1185">Reference proteome</keyword>
<comment type="caution">
    <text evidence="1">The sequence shown here is derived from an EMBL/GenBank/DDBJ whole genome shotgun (WGS) entry which is preliminary data.</text>
</comment>
<proteinExistence type="predicted"/>
<dbReference type="EMBL" id="CAXHTB010000021">
    <property type="protein sequence ID" value="CAL0328834.1"/>
    <property type="molecule type" value="Genomic_DNA"/>
</dbReference>
<evidence type="ECO:0000313" key="1">
    <source>
        <dbReference type="EMBL" id="CAL0328834.1"/>
    </source>
</evidence>